<organism evidence="3 4">
    <name type="scientific">Polypedilum vanderplanki</name>
    <name type="common">Sleeping chironomid midge</name>
    <dbReference type="NCBI Taxonomy" id="319348"/>
    <lineage>
        <taxon>Eukaryota</taxon>
        <taxon>Metazoa</taxon>
        <taxon>Ecdysozoa</taxon>
        <taxon>Arthropoda</taxon>
        <taxon>Hexapoda</taxon>
        <taxon>Insecta</taxon>
        <taxon>Pterygota</taxon>
        <taxon>Neoptera</taxon>
        <taxon>Endopterygota</taxon>
        <taxon>Diptera</taxon>
        <taxon>Nematocera</taxon>
        <taxon>Chironomoidea</taxon>
        <taxon>Chironomidae</taxon>
        <taxon>Chironominae</taxon>
        <taxon>Polypedilum</taxon>
        <taxon>Polypedilum</taxon>
    </lineage>
</organism>
<keyword evidence="1" id="KW-0812">Transmembrane</keyword>
<dbReference type="GO" id="GO:0005544">
    <property type="term" value="F:calcium-dependent phospholipid binding"/>
    <property type="evidence" value="ECO:0007669"/>
    <property type="project" value="InterPro"/>
</dbReference>
<dbReference type="GO" id="GO:0008028">
    <property type="term" value="F:monocarboxylic acid transmembrane transporter activity"/>
    <property type="evidence" value="ECO:0007669"/>
    <property type="project" value="TreeGrafter"/>
</dbReference>
<dbReference type="InterPro" id="IPR011701">
    <property type="entry name" value="MFS"/>
</dbReference>
<dbReference type="PANTHER" id="PTHR11360:SF229">
    <property type="entry name" value="AGAP007601-PA"/>
    <property type="match status" value="1"/>
</dbReference>
<keyword evidence="1" id="KW-1133">Transmembrane helix</keyword>
<dbReference type="Gene3D" id="3.40.50.1820">
    <property type="entry name" value="alpha/beta hydrolase"/>
    <property type="match status" value="1"/>
</dbReference>
<reference evidence="3" key="1">
    <citation type="submission" date="2021-03" db="EMBL/GenBank/DDBJ databases">
        <title>Chromosome level genome of the anhydrobiotic midge Polypedilum vanderplanki.</title>
        <authorList>
            <person name="Yoshida Y."/>
            <person name="Kikawada T."/>
            <person name="Gusev O."/>
        </authorList>
    </citation>
    <scope>NUCLEOTIDE SEQUENCE</scope>
    <source>
        <strain evidence="3">NIAS01</strain>
        <tissue evidence="3">Whole body or cell culture</tissue>
    </source>
</reference>
<dbReference type="InterPro" id="IPR029058">
    <property type="entry name" value="AB_hydrolase_fold"/>
</dbReference>
<dbReference type="InterPro" id="IPR003140">
    <property type="entry name" value="PLipase/COase/thioEstase"/>
</dbReference>
<dbReference type="InterPro" id="IPR037104">
    <property type="entry name" value="Annexin_sf"/>
</dbReference>
<dbReference type="PANTHER" id="PTHR11360">
    <property type="entry name" value="MONOCARBOXYLATE TRANSPORTER"/>
    <property type="match status" value="1"/>
</dbReference>
<evidence type="ECO:0000313" key="4">
    <source>
        <dbReference type="Proteomes" id="UP001107558"/>
    </source>
</evidence>
<feature type="transmembrane region" description="Helical" evidence="1">
    <location>
        <begin position="140"/>
        <end position="162"/>
    </location>
</feature>
<comment type="caution">
    <text evidence="3">The sequence shown here is derived from an EMBL/GenBank/DDBJ whole genome shotgun (WGS) entry which is preliminary data.</text>
</comment>
<feature type="transmembrane region" description="Helical" evidence="1">
    <location>
        <begin position="105"/>
        <end position="128"/>
    </location>
</feature>
<dbReference type="GO" id="GO:0016787">
    <property type="term" value="F:hydrolase activity"/>
    <property type="evidence" value="ECO:0007669"/>
    <property type="project" value="InterPro"/>
</dbReference>
<dbReference type="SUPFAM" id="SSF103473">
    <property type="entry name" value="MFS general substrate transporter"/>
    <property type="match status" value="1"/>
</dbReference>
<proteinExistence type="predicted"/>
<evidence type="ECO:0000313" key="3">
    <source>
        <dbReference type="EMBL" id="KAG5675037.1"/>
    </source>
</evidence>
<feature type="transmembrane region" description="Helical" evidence="1">
    <location>
        <begin position="241"/>
        <end position="266"/>
    </location>
</feature>
<dbReference type="EMBL" id="JADBJN010000002">
    <property type="protein sequence ID" value="KAG5675037.1"/>
    <property type="molecule type" value="Genomic_DNA"/>
</dbReference>
<evidence type="ECO:0000259" key="2">
    <source>
        <dbReference type="Pfam" id="PF02230"/>
    </source>
</evidence>
<keyword evidence="4" id="KW-1185">Reference proteome</keyword>
<dbReference type="InterPro" id="IPR036259">
    <property type="entry name" value="MFS_trans_sf"/>
</dbReference>
<feature type="transmembrane region" description="Helical" evidence="1">
    <location>
        <begin position="168"/>
        <end position="188"/>
    </location>
</feature>
<feature type="domain" description="Phospholipase/carboxylesterase/thioesterase" evidence="2">
    <location>
        <begin position="388"/>
        <end position="512"/>
    </location>
</feature>
<feature type="transmembrane region" description="Helical" evidence="1">
    <location>
        <begin position="12"/>
        <end position="37"/>
    </location>
</feature>
<dbReference type="OrthoDB" id="8055603at2759"/>
<dbReference type="Pfam" id="PF07690">
    <property type="entry name" value="MFS_1"/>
    <property type="match status" value="1"/>
</dbReference>
<gene>
    <name evidence="3" type="ORF">PVAND_004976</name>
</gene>
<dbReference type="Proteomes" id="UP001107558">
    <property type="component" value="Chromosome 2"/>
</dbReference>
<dbReference type="GO" id="GO:0005509">
    <property type="term" value="F:calcium ion binding"/>
    <property type="evidence" value="ECO:0007669"/>
    <property type="project" value="InterPro"/>
</dbReference>
<dbReference type="Gene3D" id="1.20.1250.20">
    <property type="entry name" value="MFS general substrate transporter like domains"/>
    <property type="match status" value="1"/>
</dbReference>
<dbReference type="SUPFAM" id="SSF53474">
    <property type="entry name" value="alpha/beta-Hydrolases"/>
    <property type="match status" value="1"/>
</dbReference>
<dbReference type="InterPro" id="IPR050327">
    <property type="entry name" value="Proton-linked_MCT"/>
</dbReference>
<dbReference type="AlphaFoldDB" id="A0A9J6BZN2"/>
<feature type="transmembrane region" description="Helical" evidence="1">
    <location>
        <begin position="49"/>
        <end position="69"/>
    </location>
</feature>
<name>A0A9J6BZN2_POLVA</name>
<dbReference type="Pfam" id="PF02230">
    <property type="entry name" value="Abhydrolase_2"/>
    <property type="match status" value="1"/>
</dbReference>
<sequence>MLILEKPNGGFGWIVVFGAFVINVFNQAFLSLFGLLFGEYFIKVHETKANIALVVNISYLFINLSGLFTGALLKKFSSRQISVFACFLTSIGLSLSSITSSLYQIIITFSIICCTGLGILQNTTMIAVTSYFTTKNERAVSFTTAGTTCGQILLPQIMSFLISNYGYQGSMLMMGGLMANGIVGALLFQPVEWHMKIKSYDELQPLLFNERGHSEVNNQIQSFWKKIIKSMDLSLLKNSQYIILSIGLAAGYVVTVDFSVVLPLFLLEYSTINFDQLSTDSIFSVSNFQQISKFICTECQKVRNCELKDEIKGQFSEDIEKILLSIAQTATCRAAFFANCSSSILNTENHSIIQLCASYAETDMMFVKVEFAKFYAKILKSFVREEFTGKHSATVIFFHGSGDSGNNLLHWIRYLLGRNLEIPHVKFLFPTAPVQSYTPLNGEYSNVWFDRKQISIDAQECRKSLSNIYETIVVGGFSMGGALAMHTGYHLNTNLAEFLPFHPFSIENRLFMNH</sequence>
<dbReference type="SUPFAM" id="SSF47874">
    <property type="entry name" value="Annexin"/>
    <property type="match status" value="1"/>
</dbReference>
<keyword evidence="1" id="KW-0472">Membrane</keyword>
<evidence type="ECO:0000256" key="1">
    <source>
        <dbReference type="SAM" id="Phobius"/>
    </source>
</evidence>
<protein>
    <recommendedName>
        <fullName evidence="2">Phospholipase/carboxylesterase/thioesterase domain-containing protein</fullName>
    </recommendedName>
</protein>
<accession>A0A9J6BZN2</accession>